<dbReference type="Proteomes" id="UP000314986">
    <property type="component" value="Unassembled WGS sequence"/>
</dbReference>
<evidence type="ECO:0000313" key="2">
    <source>
        <dbReference type="Proteomes" id="UP000314986"/>
    </source>
</evidence>
<dbReference type="Ensembl" id="ENSCMIT00000027581.1">
    <property type="protein sequence ID" value="ENSCMIP00000027147.1"/>
    <property type="gene ID" value="ENSCMIG00000011823.1"/>
</dbReference>
<evidence type="ECO:0000313" key="1">
    <source>
        <dbReference type="Ensembl" id="ENSCMIP00000027147.1"/>
    </source>
</evidence>
<reference evidence="1" key="4">
    <citation type="submission" date="2025-08" db="UniProtKB">
        <authorList>
            <consortium name="Ensembl"/>
        </authorList>
    </citation>
    <scope>IDENTIFICATION</scope>
</reference>
<proteinExistence type="predicted"/>
<reference evidence="2" key="2">
    <citation type="journal article" date="2007" name="PLoS Biol.">
        <title>Survey sequencing and comparative analysis of the elephant shark (Callorhinchus milii) genome.</title>
        <authorList>
            <person name="Venkatesh B."/>
            <person name="Kirkness E.F."/>
            <person name="Loh Y.H."/>
            <person name="Halpern A.L."/>
            <person name="Lee A.P."/>
            <person name="Johnson J."/>
            <person name="Dandona N."/>
            <person name="Viswanathan L.D."/>
            <person name="Tay A."/>
            <person name="Venter J.C."/>
            <person name="Strausberg R.L."/>
            <person name="Brenner S."/>
        </authorList>
    </citation>
    <scope>NUCLEOTIDE SEQUENCE [LARGE SCALE GENOMIC DNA]</scope>
</reference>
<dbReference type="AlphaFoldDB" id="A0A4W3IEB4"/>
<keyword evidence="2" id="KW-1185">Reference proteome</keyword>
<protein>
    <submittedName>
        <fullName evidence="1">Uncharacterized protein</fullName>
    </submittedName>
</protein>
<reference evidence="1" key="5">
    <citation type="submission" date="2025-09" db="UniProtKB">
        <authorList>
            <consortium name="Ensembl"/>
        </authorList>
    </citation>
    <scope>IDENTIFICATION</scope>
</reference>
<dbReference type="InParanoid" id="A0A4W3IEB4"/>
<reference evidence="2" key="3">
    <citation type="journal article" date="2014" name="Nature">
        <title>Elephant shark genome provides unique insights into gnathostome evolution.</title>
        <authorList>
            <consortium name="International Elephant Shark Genome Sequencing Consortium"/>
            <person name="Venkatesh B."/>
            <person name="Lee A.P."/>
            <person name="Ravi V."/>
            <person name="Maurya A.K."/>
            <person name="Lian M.M."/>
            <person name="Swann J.B."/>
            <person name="Ohta Y."/>
            <person name="Flajnik M.F."/>
            <person name="Sutoh Y."/>
            <person name="Kasahara M."/>
            <person name="Hoon S."/>
            <person name="Gangu V."/>
            <person name="Roy S.W."/>
            <person name="Irimia M."/>
            <person name="Korzh V."/>
            <person name="Kondrychyn I."/>
            <person name="Lim Z.W."/>
            <person name="Tay B.H."/>
            <person name="Tohari S."/>
            <person name="Kong K.W."/>
            <person name="Ho S."/>
            <person name="Lorente-Galdos B."/>
            <person name="Quilez J."/>
            <person name="Marques-Bonet T."/>
            <person name="Raney B.J."/>
            <person name="Ingham P.W."/>
            <person name="Tay A."/>
            <person name="Hillier L.W."/>
            <person name="Minx P."/>
            <person name="Boehm T."/>
            <person name="Wilson R.K."/>
            <person name="Brenner S."/>
            <person name="Warren W.C."/>
        </authorList>
    </citation>
    <scope>NUCLEOTIDE SEQUENCE [LARGE SCALE GENOMIC DNA]</scope>
</reference>
<dbReference type="OMA" id="TQTTMGF"/>
<dbReference type="GeneTree" id="ENSGT00990000204633"/>
<name>A0A4W3IEB4_CALMI</name>
<sequence>MPGTDTGHLPQALMCLSGQLLGVSRGLTLEAMALRDSDDVDHLVLAEHGVHRHLLLQLLSGPVDLLSDGASINLDLHNVRLLLTQGQKCYLCVGEHADDLAVFLHAGKVFLQLLLALLVLPFLTVLGEVLVETPLALVTDVLGEDSFEGAEAAGGLHVAHEPNDHHRGRLNNCHRLHHLLLVHLCEETRTRSVDLTNNVGHSRLVSQERRQVDGLAGVILGEALDLAPVPAASLAGQEAQGSVTGS</sequence>
<reference evidence="2" key="1">
    <citation type="journal article" date="2006" name="Science">
        <title>Ancient noncoding elements conserved in the human genome.</title>
        <authorList>
            <person name="Venkatesh B."/>
            <person name="Kirkness E.F."/>
            <person name="Loh Y.H."/>
            <person name="Halpern A.L."/>
            <person name="Lee A.P."/>
            <person name="Johnson J."/>
            <person name="Dandona N."/>
            <person name="Viswanathan L.D."/>
            <person name="Tay A."/>
            <person name="Venter J.C."/>
            <person name="Strausberg R.L."/>
            <person name="Brenner S."/>
        </authorList>
    </citation>
    <scope>NUCLEOTIDE SEQUENCE [LARGE SCALE GENOMIC DNA]</scope>
</reference>
<organism evidence="1 2">
    <name type="scientific">Callorhinchus milii</name>
    <name type="common">Ghost shark</name>
    <dbReference type="NCBI Taxonomy" id="7868"/>
    <lineage>
        <taxon>Eukaryota</taxon>
        <taxon>Metazoa</taxon>
        <taxon>Chordata</taxon>
        <taxon>Craniata</taxon>
        <taxon>Vertebrata</taxon>
        <taxon>Chondrichthyes</taxon>
        <taxon>Holocephali</taxon>
        <taxon>Chimaeriformes</taxon>
        <taxon>Callorhinchidae</taxon>
        <taxon>Callorhinchus</taxon>
    </lineage>
</organism>
<accession>A0A4W3IEB4</accession>